<dbReference type="InterPro" id="IPR000608">
    <property type="entry name" value="UBC"/>
</dbReference>
<organism evidence="7 8">
    <name type="scientific">Cyanidium caldarium</name>
    <name type="common">Red alga</name>
    <dbReference type="NCBI Taxonomy" id="2771"/>
    <lineage>
        <taxon>Eukaryota</taxon>
        <taxon>Rhodophyta</taxon>
        <taxon>Bangiophyceae</taxon>
        <taxon>Cyanidiales</taxon>
        <taxon>Cyanidiaceae</taxon>
        <taxon>Cyanidium</taxon>
    </lineage>
</organism>
<comment type="similarity">
    <text evidence="4">Belongs to the ubiquitin-conjugating enzyme family.</text>
</comment>
<evidence type="ECO:0000313" key="7">
    <source>
        <dbReference type="EMBL" id="KAK4537591.1"/>
    </source>
</evidence>
<dbReference type="InterPro" id="IPR050113">
    <property type="entry name" value="Ub_conjugating_enzyme"/>
</dbReference>
<evidence type="ECO:0000256" key="1">
    <source>
        <dbReference type="ARBA" id="ARBA00022679"/>
    </source>
</evidence>
<name>A0AAV9IZN7_CYACA</name>
<dbReference type="FunFam" id="3.10.110.10:FF:000090">
    <property type="entry name" value="Ubiquitin-conjugating enzyme E2-17 kDa"/>
    <property type="match status" value="1"/>
</dbReference>
<feature type="domain" description="UBC core" evidence="6">
    <location>
        <begin position="28"/>
        <end position="175"/>
    </location>
</feature>
<feature type="region of interest" description="Disordered" evidence="5">
    <location>
        <begin position="1"/>
        <end position="29"/>
    </location>
</feature>
<evidence type="ECO:0000256" key="3">
    <source>
        <dbReference type="PROSITE-ProRule" id="PRU10133"/>
    </source>
</evidence>
<keyword evidence="4" id="KW-0547">Nucleotide-binding</keyword>
<protein>
    <recommendedName>
        <fullName evidence="6">UBC core domain-containing protein</fullName>
    </recommendedName>
</protein>
<feature type="compositionally biased region" description="Low complexity" evidence="5">
    <location>
        <begin position="1"/>
        <end position="15"/>
    </location>
</feature>
<dbReference type="GO" id="GO:0005524">
    <property type="term" value="F:ATP binding"/>
    <property type="evidence" value="ECO:0007669"/>
    <property type="project" value="UniProtKB-UniRule"/>
</dbReference>
<keyword evidence="8" id="KW-1185">Reference proteome</keyword>
<dbReference type="Gene3D" id="3.10.110.10">
    <property type="entry name" value="Ubiquitin Conjugating Enzyme"/>
    <property type="match status" value="1"/>
</dbReference>
<evidence type="ECO:0000259" key="6">
    <source>
        <dbReference type="PROSITE" id="PS50127"/>
    </source>
</evidence>
<dbReference type="SUPFAM" id="SSF54495">
    <property type="entry name" value="UBC-like"/>
    <property type="match status" value="1"/>
</dbReference>
<dbReference type="AlphaFoldDB" id="A0AAV9IZN7"/>
<dbReference type="PROSITE" id="PS00183">
    <property type="entry name" value="UBC_1"/>
    <property type="match status" value="1"/>
</dbReference>
<dbReference type="EMBL" id="JANCYW010000013">
    <property type="protein sequence ID" value="KAK4537591.1"/>
    <property type="molecule type" value="Genomic_DNA"/>
</dbReference>
<dbReference type="Pfam" id="PF00179">
    <property type="entry name" value="UQ_con"/>
    <property type="match status" value="1"/>
</dbReference>
<sequence length="175" mass="19256">MSAPAPSSSTGASRSAARKADQVASSRSSRLRLAADLRAMAQDPPDGCSAAPVSEDNMYVWWATVIGPENSEWENAVLTLRLTFPEQYPDKPPRVRFTCEMFHPNVYSDGNVCLSLLNENWSAAYSVSSILTAVRSLLTDPNPNSPANPEAAQLFSTNYTQYKKRVRRIAQKSLE</sequence>
<dbReference type="InterPro" id="IPR016135">
    <property type="entry name" value="UBQ-conjugating_enzyme/RWD"/>
</dbReference>
<keyword evidence="2 4" id="KW-0833">Ubl conjugation pathway</keyword>
<evidence type="ECO:0000256" key="5">
    <source>
        <dbReference type="SAM" id="MobiDB-lite"/>
    </source>
</evidence>
<dbReference type="SMART" id="SM00212">
    <property type="entry name" value="UBCc"/>
    <property type="match status" value="1"/>
</dbReference>
<keyword evidence="4" id="KW-0067">ATP-binding</keyword>
<evidence type="ECO:0000313" key="8">
    <source>
        <dbReference type="Proteomes" id="UP001301350"/>
    </source>
</evidence>
<dbReference type="GO" id="GO:0016740">
    <property type="term" value="F:transferase activity"/>
    <property type="evidence" value="ECO:0007669"/>
    <property type="project" value="UniProtKB-KW"/>
</dbReference>
<dbReference type="CDD" id="cd23790">
    <property type="entry name" value="UBCc_UBE2A_2B"/>
    <property type="match status" value="1"/>
</dbReference>
<keyword evidence="1" id="KW-0808">Transferase</keyword>
<dbReference type="InterPro" id="IPR023313">
    <property type="entry name" value="UBQ-conjugating_AS"/>
</dbReference>
<comment type="caution">
    <text evidence="7">The sequence shown here is derived from an EMBL/GenBank/DDBJ whole genome shotgun (WGS) entry which is preliminary data.</text>
</comment>
<proteinExistence type="inferred from homology"/>
<dbReference type="Proteomes" id="UP001301350">
    <property type="component" value="Unassembled WGS sequence"/>
</dbReference>
<feature type="active site" description="Glycyl thioester intermediate" evidence="3">
    <location>
        <position position="113"/>
    </location>
</feature>
<accession>A0AAV9IZN7</accession>
<gene>
    <name evidence="7" type="ORF">CDCA_CDCA13G3616</name>
</gene>
<evidence type="ECO:0000256" key="4">
    <source>
        <dbReference type="RuleBase" id="RU362109"/>
    </source>
</evidence>
<dbReference type="PROSITE" id="PS50127">
    <property type="entry name" value="UBC_2"/>
    <property type="match status" value="1"/>
</dbReference>
<evidence type="ECO:0000256" key="2">
    <source>
        <dbReference type="ARBA" id="ARBA00022786"/>
    </source>
</evidence>
<reference evidence="7 8" key="1">
    <citation type="submission" date="2022-07" db="EMBL/GenBank/DDBJ databases">
        <title>Genome-wide signatures of adaptation to extreme environments.</title>
        <authorList>
            <person name="Cho C.H."/>
            <person name="Yoon H.S."/>
        </authorList>
    </citation>
    <scope>NUCLEOTIDE SEQUENCE [LARGE SCALE GENOMIC DNA]</scope>
    <source>
        <strain evidence="7 8">DBV 063 E5</strain>
    </source>
</reference>
<dbReference type="PANTHER" id="PTHR24067">
    <property type="entry name" value="UBIQUITIN-CONJUGATING ENZYME E2"/>
    <property type="match status" value="1"/>
</dbReference>